<sequence length="148" mass="17000">MVAQKLVRHERQKVGLPFVHSNLEFDCFQDQPLLEQERILFEEEHPNSEGYLCHGLELYTTHEPCVECSMAMLHSRMGKIVFCNRMPLTGGIASEQRGEGMPELAEYGGGNGLGLFWRRELNWSLLAWEWELSDNLKPLPPVAHTRHA</sequence>
<accession>A0A0G4NAD4</accession>
<dbReference type="EMBL" id="CVQI01033162">
    <property type="protein sequence ID" value="CRK43270.1"/>
    <property type="molecule type" value="Genomic_DNA"/>
</dbReference>
<dbReference type="Pfam" id="PF00383">
    <property type="entry name" value="dCMP_cyt_deam_1"/>
    <property type="match status" value="1"/>
</dbReference>
<protein>
    <recommendedName>
        <fullName evidence="1">CMP/dCMP-type deaminase domain-containing protein</fullName>
    </recommendedName>
</protein>
<dbReference type="Gene3D" id="3.40.140.10">
    <property type="entry name" value="Cytidine Deaminase, domain 2"/>
    <property type="match status" value="1"/>
</dbReference>
<dbReference type="PROSITE" id="PS51747">
    <property type="entry name" value="CYT_DCMP_DEAMINASES_2"/>
    <property type="match status" value="1"/>
</dbReference>
<feature type="non-terminal residue" evidence="2">
    <location>
        <position position="148"/>
    </location>
</feature>
<proteinExistence type="predicted"/>
<evidence type="ECO:0000313" key="2">
    <source>
        <dbReference type="EMBL" id="CRK43270.1"/>
    </source>
</evidence>
<reference evidence="3" key="1">
    <citation type="submission" date="2015-05" db="EMBL/GenBank/DDBJ databases">
        <authorList>
            <person name="Fogelqvist Johan"/>
        </authorList>
    </citation>
    <scope>NUCLEOTIDE SEQUENCE [LARGE SCALE GENOMIC DNA]</scope>
</reference>
<name>A0A0G4NAD4_VERLO</name>
<dbReference type="SUPFAM" id="SSF53927">
    <property type="entry name" value="Cytidine deaminase-like"/>
    <property type="match status" value="1"/>
</dbReference>
<evidence type="ECO:0000313" key="3">
    <source>
        <dbReference type="Proteomes" id="UP000045706"/>
    </source>
</evidence>
<dbReference type="InterPro" id="IPR016193">
    <property type="entry name" value="Cytidine_deaminase-like"/>
</dbReference>
<organism evidence="2 3">
    <name type="scientific">Verticillium longisporum</name>
    <name type="common">Verticillium dahliae var. longisporum</name>
    <dbReference type="NCBI Taxonomy" id="100787"/>
    <lineage>
        <taxon>Eukaryota</taxon>
        <taxon>Fungi</taxon>
        <taxon>Dikarya</taxon>
        <taxon>Ascomycota</taxon>
        <taxon>Pezizomycotina</taxon>
        <taxon>Sordariomycetes</taxon>
        <taxon>Hypocreomycetidae</taxon>
        <taxon>Glomerellales</taxon>
        <taxon>Plectosphaerellaceae</taxon>
        <taxon>Verticillium</taxon>
    </lineage>
</organism>
<feature type="domain" description="CMP/dCMP-type deaminase" evidence="1">
    <location>
        <begin position="1"/>
        <end position="95"/>
    </location>
</feature>
<dbReference type="AlphaFoldDB" id="A0A0G4NAD4"/>
<dbReference type="GO" id="GO:0003824">
    <property type="term" value="F:catalytic activity"/>
    <property type="evidence" value="ECO:0007669"/>
    <property type="project" value="InterPro"/>
</dbReference>
<gene>
    <name evidence="2" type="ORF">BN1723_005591</name>
</gene>
<dbReference type="Proteomes" id="UP000045706">
    <property type="component" value="Unassembled WGS sequence"/>
</dbReference>
<dbReference type="GO" id="GO:0006139">
    <property type="term" value="P:nucleobase-containing compound metabolic process"/>
    <property type="evidence" value="ECO:0007669"/>
    <property type="project" value="UniProtKB-ARBA"/>
</dbReference>
<dbReference type="InterPro" id="IPR002125">
    <property type="entry name" value="CMP_dCMP_dom"/>
</dbReference>
<evidence type="ECO:0000259" key="1">
    <source>
        <dbReference type="PROSITE" id="PS51747"/>
    </source>
</evidence>